<dbReference type="InterPro" id="IPR011990">
    <property type="entry name" value="TPR-like_helical_dom_sf"/>
</dbReference>
<protein>
    <submittedName>
        <fullName evidence="2">Tfp pilus assembly protein PilF</fullName>
    </submittedName>
</protein>
<keyword evidence="1" id="KW-0802">TPR repeat</keyword>
<dbReference type="SUPFAM" id="SSF48452">
    <property type="entry name" value="TPR-like"/>
    <property type="match status" value="1"/>
</dbReference>
<proteinExistence type="predicted"/>
<evidence type="ECO:0000313" key="3">
    <source>
        <dbReference type="Proteomes" id="UP000183868"/>
    </source>
</evidence>
<dbReference type="AlphaFoldDB" id="A0A1J1C9L6"/>
<feature type="repeat" description="TPR" evidence="1">
    <location>
        <begin position="80"/>
        <end position="113"/>
    </location>
</feature>
<feature type="repeat" description="TPR" evidence="1">
    <location>
        <begin position="222"/>
        <end position="255"/>
    </location>
</feature>
<sequence length="284" mass="33234">MDPPVRAQQPSAFYFYQMAVQSKIRGDTPKALEQINRAIRLNHKISLFYVFKAQIFDSMQVSDSAVFYYKKSLTLRSHAPEILKRLGELALQAQRPNEAAYYFRKAYIEAPDSVDFLLKLAQIRLQQNEIRQAENLLDEYRLTQKRKERPVSPLFFVIRADLAMSKGDSLSAARFYARSHCGECLSKEQAEWAFETLLKTQNLEAYFDLLAGVRKNRHFPEALLYYYRGLYYQAIGNAHEAVQQFERAYQKGVRKKKLLKMLIQFYAGQNKMERVKVLQSEIQE</sequence>
<name>A0A1J1C9L6_CALAY</name>
<dbReference type="InterPro" id="IPR019734">
    <property type="entry name" value="TPR_rpt"/>
</dbReference>
<evidence type="ECO:0000313" key="2">
    <source>
        <dbReference type="EMBL" id="APF18674.1"/>
    </source>
</evidence>
<dbReference type="PANTHER" id="PTHR12558">
    <property type="entry name" value="CELL DIVISION CYCLE 16,23,27"/>
    <property type="match status" value="1"/>
</dbReference>
<organism evidence="2 3">
    <name type="scientific">Caldithrix abyssi DSM 13497</name>
    <dbReference type="NCBI Taxonomy" id="880073"/>
    <lineage>
        <taxon>Bacteria</taxon>
        <taxon>Pseudomonadati</taxon>
        <taxon>Calditrichota</taxon>
        <taxon>Calditrichia</taxon>
        <taxon>Calditrichales</taxon>
        <taxon>Calditrichaceae</taxon>
        <taxon>Caldithrix</taxon>
    </lineage>
</organism>
<dbReference type="EMBL" id="CP018099">
    <property type="protein sequence ID" value="APF18674.1"/>
    <property type="molecule type" value="Genomic_DNA"/>
</dbReference>
<dbReference type="PROSITE" id="PS50005">
    <property type="entry name" value="TPR"/>
    <property type="match status" value="2"/>
</dbReference>
<dbReference type="KEGG" id="caby:Cabys_1925"/>
<dbReference type="Gene3D" id="1.25.40.10">
    <property type="entry name" value="Tetratricopeptide repeat domain"/>
    <property type="match status" value="2"/>
</dbReference>
<evidence type="ECO:0000256" key="1">
    <source>
        <dbReference type="PROSITE-ProRule" id="PRU00339"/>
    </source>
</evidence>
<dbReference type="SMART" id="SM00028">
    <property type="entry name" value="TPR"/>
    <property type="match status" value="4"/>
</dbReference>
<dbReference type="Proteomes" id="UP000183868">
    <property type="component" value="Chromosome"/>
</dbReference>
<reference evidence="2 3" key="1">
    <citation type="submission" date="2016-11" db="EMBL/GenBank/DDBJ databases">
        <title>Genomic analysis of Caldithrix abyssi and proposal of a novel bacterial phylum Caldithrichaeota.</title>
        <authorList>
            <person name="Kublanov I."/>
            <person name="Sigalova O."/>
            <person name="Gavrilov S."/>
            <person name="Lebedinsky A."/>
            <person name="Ivanova N."/>
            <person name="Daum C."/>
            <person name="Reddy T."/>
            <person name="Klenk H.P."/>
            <person name="Goker M."/>
            <person name="Reva O."/>
            <person name="Miroshnichenko M."/>
            <person name="Kyprides N."/>
            <person name="Woyke T."/>
            <person name="Gelfand M."/>
        </authorList>
    </citation>
    <scope>NUCLEOTIDE SEQUENCE [LARGE SCALE GENOMIC DNA]</scope>
    <source>
        <strain evidence="2 3">LF13</strain>
    </source>
</reference>
<dbReference type="Pfam" id="PF14559">
    <property type="entry name" value="TPR_19"/>
    <property type="match status" value="1"/>
</dbReference>
<dbReference type="PANTHER" id="PTHR12558:SF13">
    <property type="entry name" value="CELL DIVISION CYCLE PROTEIN 27 HOMOLOG"/>
    <property type="match status" value="1"/>
</dbReference>
<accession>A0A1J1C9L6</accession>
<gene>
    <name evidence="2" type="primary">tfp</name>
    <name evidence="2" type="ORF">Cabys_1925</name>
</gene>